<keyword evidence="9 13" id="KW-0401">Integrin</keyword>
<dbReference type="GeneID" id="108611421"/>
<gene>
    <name evidence="17" type="primary">LOC108611421</name>
</gene>
<evidence type="ECO:0000256" key="2">
    <source>
        <dbReference type="ARBA" id="ARBA00007449"/>
    </source>
</evidence>
<dbReference type="PROSITE" id="PS52047">
    <property type="entry name" value="I_EGF_2"/>
    <property type="match status" value="1"/>
</dbReference>
<dbReference type="RefSeq" id="XP_017859549.1">
    <property type="nucleotide sequence ID" value="XM_018004060.1"/>
</dbReference>
<dbReference type="Gene3D" id="3.40.50.410">
    <property type="entry name" value="von Willebrand factor, type A domain"/>
    <property type="match status" value="1"/>
</dbReference>
<evidence type="ECO:0000256" key="8">
    <source>
        <dbReference type="ARBA" id="ARBA00022989"/>
    </source>
</evidence>
<dbReference type="SUPFAM" id="SSF103575">
    <property type="entry name" value="Plexin repeat"/>
    <property type="match status" value="1"/>
</dbReference>
<dbReference type="Pfam" id="PF00362">
    <property type="entry name" value="Integrin_beta"/>
    <property type="match status" value="1"/>
</dbReference>
<organism evidence="16 17">
    <name type="scientific">Drosophila arizonae</name>
    <name type="common">Fruit fly</name>
    <dbReference type="NCBI Taxonomy" id="7263"/>
    <lineage>
        <taxon>Eukaryota</taxon>
        <taxon>Metazoa</taxon>
        <taxon>Ecdysozoa</taxon>
        <taxon>Arthropoda</taxon>
        <taxon>Hexapoda</taxon>
        <taxon>Insecta</taxon>
        <taxon>Pterygota</taxon>
        <taxon>Neoptera</taxon>
        <taxon>Endopterygota</taxon>
        <taxon>Diptera</taxon>
        <taxon>Brachycera</taxon>
        <taxon>Muscomorpha</taxon>
        <taxon>Ephydroidea</taxon>
        <taxon>Drosophilidae</taxon>
        <taxon>Drosophila</taxon>
    </lineage>
</organism>
<reference evidence="16" key="1">
    <citation type="journal article" date="1997" name="Nucleic Acids Res.">
        <title>tRNAscan-SE: a program for improved detection of transfer RNA genes in genomic sequence.</title>
        <authorList>
            <person name="Lowe T.M."/>
            <person name="Eddy S.R."/>
        </authorList>
    </citation>
    <scope>NUCLEOTIDE SEQUENCE [LARGE SCALE GENOMIC DNA]</scope>
</reference>
<dbReference type="InterPro" id="IPR002369">
    <property type="entry name" value="Integrin_bsu_VWA"/>
</dbReference>
<reference evidence="16" key="2">
    <citation type="journal article" date="2016" name="G3 (Bethesda)">
        <title>Genome Evolution in Three Species of Cactophilic Drosophila.</title>
        <authorList>
            <person name="Sanchez-Flores A."/>
            <person name="Penazola F."/>
            <person name="Carpinteyro-Ponce J."/>
            <person name="Nazario-Yepiz N."/>
            <person name="Abreu-Goodger C."/>
            <person name="Machado C.A."/>
            <person name="Markow T.A."/>
        </authorList>
    </citation>
    <scope>NUCLEOTIDE SEQUENCE [LARGE SCALE GENOMIC DNA]</scope>
</reference>
<dbReference type="InterPro" id="IPR014836">
    <property type="entry name" value="Integrin_bsu_cyt_dom"/>
</dbReference>
<dbReference type="Gene3D" id="3.30.1680.10">
    <property type="entry name" value="ligand-binding face of the semaphorins, domain 2"/>
    <property type="match status" value="1"/>
</dbReference>
<evidence type="ECO:0000256" key="10">
    <source>
        <dbReference type="ARBA" id="ARBA00023136"/>
    </source>
</evidence>
<dbReference type="InterPro" id="IPR057243">
    <property type="entry name" value="Integrin_I-EGF_CS"/>
</dbReference>
<dbReference type="PROSITE" id="PS50234">
    <property type="entry name" value="VWFA"/>
    <property type="match status" value="1"/>
</dbReference>
<feature type="domain" description="VWFA" evidence="15">
    <location>
        <begin position="167"/>
        <end position="403"/>
    </location>
</feature>
<proteinExistence type="inferred from homology"/>
<dbReference type="SUPFAM" id="SSF53300">
    <property type="entry name" value="vWA-like"/>
    <property type="match status" value="1"/>
</dbReference>
<keyword evidence="16" id="KW-1185">Reference proteome</keyword>
<dbReference type="InterPro" id="IPR033760">
    <property type="entry name" value="Integrin_beta_N"/>
</dbReference>
<name>A0ABM1NX63_DROAR</name>
<comment type="similarity">
    <text evidence="2 13">Belongs to the integrin beta chain family.</text>
</comment>
<keyword evidence="8 14" id="KW-1133">Transmembrane helix</keyword>
<dbReference type="SMART" id="SM00327">
    <property type="entry name" value="VWA"/>
    <property type="match status" value="1"/>
</dbReference>
<reference evidence="17" key="3">
    <citation type="submission" date="2025-08" db="UniProtKB">
        <authorList>
            <consortium name="RefSeq"/>
        </authorList>
    </citation>
    <scope>IDENTIFICATION</scope>
    <source>
        <tissue evidence="17">Whole organism</tissue>
    </source>
</reference>
<dbReference type="Gene3D" id="2.60.40.1510">
    <property type="entry name" value="ntegrin, alpha v. Chain A, domain 3"/>
    <property type="match status" value="1"/>
</dbReference>
<evidence type="ECO:0000256" key="3">
    <source>
        <dbReference type="ARBA" id="ARBA00022536"/>
    </source>
</evidence>
<evidence type="ECO:0000313" key="16">
    <source>
        <dbReference type="Proteomes" id="UP000694904"/>
    </source>
</evidence>
<evidence type="ECO:0000256" key="14">
    <source>
        <dbReference type="SAM" id="Phobius"/>
    </source>
</evidence>
<evidence type="ECO:0000259" key="15">
    <source>
        <dbReference type="PROSITE" id="PS50234"/>
    </source>
</evidence>
<feature type="transmembrane region" description="Helical" evidence="14">
    <location>
        <begin position="758"/>
        <end position="781"/>
    </location>
</feature>
<dbReference type="Pfam" id="PF08725">
    <property type="entry name" value="Integrin_b_cyt"/>
    <property type="match status" value="1"/>
</dbReference>
<keyword evidence="12" id="KW-0325">Glycoprotein</keyword>
<evidence type="ECO:0000256" key="11">
    <source>
        <dbReference type="ARBA" id="ARBA00023157"/>
    </source>
</evidence>
<protein>
    <recommendedName>
        <fullName evidence="13">Integrin beta</fullName>
    </recommendedName>
</protein>
<dbReference type="InterPro" id="IPR036465">
    <property type="entry name" value="vWFA_dom_sf"/>
</dbReference>
<keyword evidence="3" id="KW-0245">EGF-like domain</keyword>
<dbReference type="Gene3D" id="1.20.5.100">
    <property type="entry name" value="Cytochrome c1, transmembrane anchor, C-terminal"/>
    <property type="match status" value="1"/>
</dbReference>
<keyword evidence="10 14" id="KW-0472">Membrane</keyword>
<evidence type="ECO:0000256" key="6">
    <source>
        <dbReference type="ARBA" id="ARBA00022737"/>
    </source>
</evidence>
<evidence type="ECO:0000256" key="7">
    <source>
        <dbReference type="ARBA" id="ARBA00022889"/>
    </source>
</evidence>
<dbReference type="PRINTS" id="PR01186">
    <property type="entry name" value="INTEGRINB"/>
</dbReference>
<evidence type="ECO:0000256" key="5">
    <source>
        <dbReference type="ARBA" id="ARBA00022729"/>
    </source>
</evidence>
<dbReference type="SMART" id="SM01241">
    <property type="entry name" value="Integrin_b_cyt"/>
    <property type="match status" value="1"/>
</dbReference>
<keyword evidence="7 13" id="KW-0130">Cell adhesion</keyword>
<keyword evidence="6" id="KW-0677">Repeat</keyword>
<evidence type="ECO:0000313" key="17">
    <source>
        <dbReference type="RefSeq" id="XP_017859549.1"/>
    </source>
</evidence>
<dbReference type="PANTHER" id="PTHR10082">
    <property type="entry name" value="INTEGRIN BETA SUBUNIT"/>
    <property type="match status" value="1"/>
</dbReference>
<sequence>MPVSSTGQSVSSVNENIGELHNFREQVRERTKMPSRSGKLLLLYFHLLCLALVASITIDEQCKHAIDSCDRCLSTHLNCAWCTDKTYEMRSRCLSRETLLSLNCSEASIYENQPQLELLQQRPLKDYEARDEQAVQVTPQRVFLKLVKDNTQRIKLSYRAAGNNPLDLYVLMDLTWTMRDDKDTLEKLGAELTQTLHSLTDNYRLGFGSFADKPELPMIMPQLRKNPCAAERESCEPTYDYRHHLKLTEDVEAFTAAVAASKITGNLDNLEGGLDALMQVIVCPKQIGWKQQARKVVILVTDGFMHFAGDGLLAGVTQRNDRQCHLNKAGEYTGSLTYDYPSLEEIYRELLRRKINVIFAVTEEVFSTYKELSGLMQEISNVEILSADSSNILELIKKSYESFIKRTQFGDNSPDFIKVEYFTDCAGQFPSLRKRNYCNNVSQGKEIEFFLDVTLTDYPENGVLNHKIRVEEASLSEYMEIDVELQRPCPCEEPPEPDDEYARFQCDNQGYLNCGMCICDEGWTGTFCNCPTDPSNATTNEALLRTCRQPLDKEGNSLATEVCSNHGDCECGSCFCDPGYTGNFCECLECIDCDEERAECYCGQCVCKYGWSGTQCNCKDSTDECTGPTGEICSGRGSCDCGVCRCREPYLGEFCEIDAEKDNKLCQFYEPCVICLIAQKQHMGSCENVNEICFSAQYNERFTHLFVNELEAETVCLVRIVNKHGIQCDSYFNYQVIDHANYLAIQANDCEPVNMYAMFGYIAALTVLLGAFIIGLIWWCLRMKDAREYAHFLQEQENSARQENPIYRDPIKRYEVPRALSSANNTDNPFAD</sequence>
<feature type="transmembrane region" description="Helical" evidence="14">
    <location>
        <begin position="40"/>
        <end position="58"/>
    </location>
</feature>
<dbReference type="PIRSF" id="PIRSF002512">
    <property type="entry name" value="Integrin_B"/>
    <property type="match status" value="1"/>
</dbReference>
<evidence type="ECO:0000256" key="12">
    <source>
        <dbReference type="ARBA" id="ARBA00023180"/>
    </source>
</evidence>
<dbReference type="InterPro" id="IPR015812">
    <property type="entry name" value="Integrin_bsu"/>
</dbReference>
<evidence type="ECO:0000256" key="4">
    <source>
        <dbReference type="ARBA" id="ARBA00022692"/>
    </source>
</evidence>
<keyword evidence="5" id="KW-0732">Signal</keyword>
<dbReference type="InterPro" id="IPR002035">
    <property type="entry name" value="VWF_A"/>
</dbReference>
<dbReference type="Gene3D" id="2.10.25.10">
    <property type="entry name" value="Laminin"/>
    <property type="match status" value="2"/>
</dbReference>
<keyword evidence="4 13" id="KW-0812">Transmembrane</keyword>
<accession>A0ABM1NX63</accession>
<evidence type="ECO:0000256" key="13">
    <source>
        <dbReference type="RuleBase" id="RU000633"/>
    </source>
</evidence>
<keyword evidence="11" id="KW-1015">Disulfide bond</keyword>
<evidence type="ECO:0000256" key="1">
    <source>
        <dbReference type="ARBA" id="ARBA00004479"/>
    </source>
</evidence>
<dbReference type="SMART" id="SM00187">
    <property type="entry name" value="INB"/>
    <property type="match status" value="1"/>
</dbReference>
<evidence type="ECO:0000256" key="9">
    <source>
        <dbReference type="ARBA" id="ARBA00023037"/>
    </source>
</evidence>
<dbReference type="PROSITE" id="PS00243">
    <property type="entry name" value="I_EGF_1"/>
    <property type="match status" value="2"/>
</dbReference>
<dbReference type="Proteomes" id="UP000694904">
    <property type="component" value="Chromosome 3"/>
</dbReference>
<comment type="subcellular location">
    <subcellularLocation>
        <location evidence="13">Cell membrane</location>
        <topology evidence="13">Single-pass type I membrane protein</topology>
    </subcellularLocation>
    <subcellularLocation>
        <location evidence="1">Membrane</location>
        <topology evidence="1">Single-pass type I membrane protein</topology>
    </subcellularLocation>
</comment>
<dbReference type="PANTHER" id="PTHR10082:SF59">
    <property type="entry name" value="INTEGRIN BETA-NU"/>
    <property type="match status" value="1"/>
</dbReference>
<dbReference type="InterPro" id="IPR013111">
    <property type="entry name" value="EGF_extracell"/>
</dbReference>
<dbReference type="Pfam" id="PF07974">
    <property type="entry name" value="EGF_2"/>
    <property type="match status" value="1"/>
</dbReference>
<dbReference type="SUPFAM" id="SSF57196">
    <property type="entry name" value="EGF/Laminin"/>
    <property type="match status" value="2"/>
</dbReference>
<dbReference type="Pfam" id="PF17205">
    <property type="entry name" value="PSI_integrin"/>
    <property type="match status" value="1"/>
</dbReference>
<dbReference type="GO" id="GO:0007229">
    <property type="term" value="P:integrin-mediated signaling pathway"/>
    <property type="evidence" value="ECO:0007669"/>
    <property type="project" value="UniProtKB-KW"/>
</dbReference>